<dbReference type="AlphaFoldDB" id="A0A6I1GE55"/>
<keyword evidence="13" id="KW-1185">Reference proteome</keyword>
<dbReference type="PROSITE" id="PS00138">
    <property type="entry name" value="SUBTILASE_SER"/>
    <property type="match status" value="1"/>
</dbReference>
<feature type="region of interest" description="Disordered" evidence="8">
    <location>
        <begin position="137"/>
        <end position="161"/>
    </location>
</feature>
<evidence type="ECO:0000256" key="1">
    <source>
        <dbReference type="ARBA" id="ARBA00011073"/>
    </source>
</evidence>
<evidence type="ECO:0000256" key="2">
    <source>
        <dbReference type="ARBA" id="ARBA00022670"/>
    </source>
</evidence>
<dbReference type="Pfam" id="PF00082">
    <property type="entry name" value="Peptidase_S8"/>
    <property type="match status" value="1"/>
</dbReference>
<keyword evidence="3 6" id="KW-0378">Hydrolase</keyword>
<feature type="compositionally biased region" description="Polar residues" evidence="8">
    <location>
        <begin position="619"/>
        <end position="631"/>
    </location>
</feature>
<dbReference type="InterPro" id="IPR015500">
    <property type="entry name" value="Peptidase_S8_subtilisin-rel"/>
</dbReference>
<evidence type="ECO:0000256" key="4">
    <source>
        <dbReference type="ARBA" id="ARBA00022825"/>
    </source>
</evidence>
<reference evidence="12 13" key="1">
    <citation type="submission" date="2019-09" db="EMBL/GenBank/DDBJ databases">
        <title>Characterization of the phylogenetic diversity of two novel species belonging to the genus Bifidobacterium: Bifidobacterium cebidarum sp. nov. and Bifidobacterium leontopitheci sp. nov.</title>
        <authorList>
            <person name="Lugli G.A."/>
            <person name="Duranti S."/>
            <person name="Milani C."/>
            <person name="Turroni F."/>
            <person name="Ventura M."/>
        </authorList>
    </citation>
    <scope>NUCLEOTIDE SEQUENCE [LARGE SCALE GENOMIC DNA]</scope>
    <source>
        <strain evidence="12 13">LMG 31471</strain>
    </source>
</reference>
<name>A0A6I1GE55_9BIFI</name>
<dbReference type="GO" id="GO:0006508">
    <property type="term" value="P:proteolysis"/>
    <property type="evidence" value="ECO:0007669"/>
    <property type="project" value="UniProtKB-KW"/>
</dbReference>
<protein>
    <submittedName>
        <fullName evidence="12">Subtilase family</fullName>
    </submittedName>
</protein>
<dbReference type="InterPro" id="IPR036852">
    <property type="entry name" value="Peptidase_S8/S53_dom_sf"/>
</dbReference>
<dbReference type="PANTHER" id="PTHR43806">
    <property type="entry name" value="PEPTIDASE S8"/>
    <property type="match status" value="1"/>
</dbReference>
<keyword evidence="9" id="KW-1133">Transmembrane helix</keyword>
<organism evidence="12 13">
    <name type="scientific">Bifidobacterium leontopitheci</name>
    <dbReference type="NCBI Taxonomy" id="2650774"/>
    <lineage>
        <taxon>Bacteria</taxon>
        <taxon>Bacillati</taxon>
        <taxon>Actinomycetota</taxon>
        <taxon>Actinomycetes</taxon>
        <taxon>Bifidobacteriales</taxon>
        <taxon>Bifidobacteriaceae</taxon>
        <taxon>Bifidobacterium</taxon>
    </lineage>
</organism>
<evidence type="ECO:0000256" key="3">
    <source>
        <dbReference type="ARBA" id="ARBA00022801"/>
    </source>
</evidence>
<evidence type="ECO:0000256" key="9">
    <source>
        <dbReference type="SAM" id="Phobius"/>
    </source>
</evidence>
<keyword evidence="9" id="KW-0472">Membrane</keyword>
<evidence type="ECO:0000313" key="12">
    <source>
        <dbReference type="EMBL" id="KAB7789914.1"/>
    </source>
</evidence>
<feature type="domain" description="Peptidase S8/S53" evidence="11">
    <location>
        <begin position="189"/>
        <end position="491"/>
    </location>
</feature>
<evidence type="ECO:0000259" key="11">
    <source>
        <dbReference type="Pfam" id="PF00082"/>
    </source>
</evidence>
<dbReference type="InterPro" id="IPR023828">
    <property type="entry name" value="Peptidase_S8_Ser-AS"/>
</dbReference>
<dbReference type="InterPro" id="IPR050131">
    <property type="entry name" value="Peptidase_S8_subtilisin-like"/>
</dbReference>
<evidence type="ECO:0000256" key="8">
    <source>
        <dbReference type="SAM" id="MobiDB-lite"/>
    </source>
</evidence>
<dbReference type="EMBL" id="WBVT01000027">
    <property type="protein sequence ID" value="KAB7789914.1"/>
    <property type="molecule type" value="Genomic_DNA"/>
</dbReference>
<accession>A0A6I1GE55</accession>
<comment type="caution">
    <text evidence="12">The sequence shown here is derived from an EMBL/GenBank/DDBJ whole genome shotgun (WGS) entry which is preliminary data.</text>
</comment>
<feature type="chain" id="PRO_5026109924" evidence="10">
    <location>
        <begin position="31"/>
        <end position="693"/>
    </location>
</feature>
<proteinExistence type="inferred from homology"/>
<evidence type="ECO:0000256" key="10">
    <source>
        <dbReference type="SAM" id="SignalP"/>
    </source>
</evidence>
<dbReference type="PROSITE" id="PS00136">
    <property type="entry name" value="SUBTILASE_ASP"/>
    <property type="match status" value="1"/>
</dbReference>
<dbReference type="PANTHER" id="PTHR43806:SF11">
    <property type="entry name" value="CEREVISIN-RELATED"/>
    <property type="match status" value="1"/>
</dbReference>
<sequence>MRDLTRVTQKALSAIAAMCISLGGFSIAQAASPEQSDVATPIVSEAWSEDASRNYAINLAQPSDADTLKQAETLVAQVAQNEGKPAKVLKAYASFGSFFVQAESKSFAKDYAQTAAQQGIKLHSVGDTRQVPVRDDENLVGGKSTTPKAHETPGSGGGISGRDGAWGMKVIGADKAKETIAKDVKLSPVTVGVLDSGIVENHEDFAGQIDTAASTSCITNGIPDSDPDKRNQLKYDIKDYMYHATHVAGIIAGKNLKKSGLGFTYESSVDPQAKLANIRVVYHNEIYPEYVVCGLDWSADHDIPIVNASFSVTPWAYWMPDEPSQAAGYEVVRRAAEYAQRRNVLIIVSAMNDNTDLDNVTEDSYSPSDTGNPIPNRPVKGGKSLMGGLPGVITVSNVQQNADGTLVRCDNPNYGSNYGKKAITIAAPGTYIESAYPLFGQAGTMAGTAYATGTSMAAPHVAGVAALIKGIHPEYTADQIREQLLAQADMSKLQAPTDGKEYRGAGLVDAYAAVTRNQPKAVIDAVEYSADGGATWHGLSGASVRGKVRIRAVMSGAVTSGTLSGAVSASGKGNGSLTIQHDVDFSELTTSTKQHVAVTALGRNNNPDADDDATASVTFTAEPTGDSGQPTPNKPDDGKRPNANEQTGDASAQQPKPELSKTGADVSVMIAVSVMLAVVAAGAMHVRRMKADR</sequence>
<feature type="active site" description="Charge relay system" evidence="5 6">
    <location>
        <position position="195"/>
    </location>
</feature>
<dbReference type="GO" id="GO:0004252">
    <property type="term" value="F:serine-type endopeptidase activity"/>
    <property type="evidence" value="ECO:0007669"/>
    <property type="project" value="UniProtKB-UniRule"/>
</dbReference>
<dbReference type="InterPro" id="IPR023827">
    <property type="entry name" value="Peptidase_S8_Asp-AS"/>
</dbReference>
<evidence type="ECO:0000313" key="13">
    <source>
        <dbReference type="Proteomes" id="UP000441772"/>
    </source>
</evidence>
<feature type="region of interest" description="Disordered" evidence="8">
    <location>
        <begin position="619"/>
        <end position="661"/>
    </location>
</feature>
<keyword evidence="4 6" id="KW-0720">Serine protease</keyword>
<dbReference type="Gene3D" id="3.40.50.200">
    <property type="entry name" value="Peptidase S8/S53 domain"/>
    <property type="match status" value="1"/>
</dbReference>
<evidence type="ECO:0000256" key="5">
    <source>
        <dbReference type="PIRSR" id="PIRSR615500-1"/>
    </source>
</evidence>
<feature type="active site" description="Charge relay system" evidence="5 6">
    <location>
        <position position="455"/>
    </location>
</feature>
<feature type="signal peptide" evidence="10">
    <location>
        <begin position="1"/>
        <end position="30"/>
    </location>
</feature>
<feature type="active site" description="Charge relay system" evidence="5 6">
    <location>
        <position position="243"/>
    </location>
</feature>
<feature type="transmembrane region" description="Helical" evidence="9">
    <location>
        <begin position="666"/>
        <end position="686"/>
    </location>
</feature>
<comment type="similarity">
    <text evidence="1 6 7">Belongs to the peptidase S8 family.</text>
</comment>
<keyword evidence="10" id="KW-0732">Signal</keyword>
<keyword evidence="2 6" id="KW-0645">Protease</keyword>
<feature type="compositionally biased region" description="Polar residues" evidence="8">
    <location>
        <begin position="643"/>
        <end position="654"/>
    </location>
</feature>
<dbReference type="PROSITE" id="PS51892">
    <property type="entry name" value="SUBTILASE"/>
    <property type="match status" value="1"/>
</dbReference>
<dbReference type="SUPFAM" id="SSF52743">
    <property type="entry name" value="Subtilisin-like"/>
    <property type="match status" value="1"/>
</dbReference>
<keyword evidence="9" id="KW-0812">Transmembrane</keyword>
<evidence type="ECO:0000256" key="6">
    <source>
        <dbReference type="PROSITE-ProRule" id="PRU01240"/>
    </source>
</evidence>
<dbReference type="InterPro" id="IPR000209">
    <property type="entry name" value="Peptidase_S8/S53_dom"/>
</dbReference>
<dbReference type="Proteomes" id="UP000441772">
    <property type="component" value="Unassembled WGS sequence"/>
</dbReference>
<dbReference type="PRINTS" id="PR00723">
    <property type="entry name" value="SUBTILISIN"/>
</dbReference>
<gene>
    <name evidence="12" type="ORF">F7D09_1581</name>
</gene>
<evidence type="ECO:0000256" key="7">
    <source>
        <dbReference type="RuleBase" id="RU003355"/>
    </source>
</evidence>